<sequence length="76" mass="7048">MTASAGPGAHTLGLALISGGVRGAGVAVAPTGPEPVATGHATRTAPSPGPVADGGGDRDEPAATPSTPGPYGARAH</sequence>
<name>A0ABP6IWN9_9ACTN</name>
<protein>
    <submittedName>
        <fullName evidence="2">Uncharacterized protein</fullName>
    </submittedName>
</protein>
<reference evidence="3" key="1">
    <citation type="journal article" date="2019" name="Int. J. Syst. Evol. Microbiol.">
        <title>The Global Catalogue of Microorganisms (GCM) 10K type strain sequencing project: providing services to taxonomists for standard genome sequencing and annotation.</title>
        <authorList>
            <consortium name="The Broad Institute Genomics Platform"/>
            <consortium name="The Broad Institute Genome Sequencing Center for Infectious Disease"/>
            <person name="Wu L."/>
            <person name="Ma J."/>
        </authorList>
    </citation>
    <scope>NUCLEOTIDE SEQUENCE [LARGE SCALE GENOMIC DNA]</scope>
    <source>
        <strain evidence="3">JCM 6242</strain>
    </source>
</reference>
<feature type="region of interest" description="Disordered" evidence="1">
    <location>
        <begin position="24"/>
        <end position="76"/>
    </location>
</feature>
<evidence type="ECO:0000313" key="2">
    <source>
        <dbReference type="EMBL" id="GAA2912391.1"/>
    </source>
</evidence>
<feature type="compositionally biased region" description="Low complexity" evidence="1">
    <location>
        <begin position="24"/>
        <end position="37"/>
    </location>
</feature>
<keyword evidence="3" id="KW-1185">Reference proteome</keyword>
<comment type="caution">
    <text evidence="2">The sequence shown here is derived from an EMBL/GenBank/DDBJ whole genome shotgun (WGS) entry which is preliminary data.</text>
</comment>
<organism evidence="2 3">
    <name type="scientific">Streptosporangium fragile</name>
    <dbReference type="NCBI Taxonomy" id="46186"/>
    <lineage>
        <taxon>Bacteria</taxon>
        <taxon>Bacillati</taxon>
        <taxon>Actinomycetota</taxon>
        <taxon>Actinomycetes</taxon>
        <taxon>Streptosporangiales</taxon>
        <taxon>Streptosporangiaceae</taxon>
        <taxon>Streptosporangium</taxon>
    </lineage>
</organism>
<dbReference type="Proteomes" id="UP001500831">
    <property type="component" value="Unassembled WGS sequence"/>
</dbReference>
<gene>
    <name evidence="2" type="ORF">GCM10010517_78950</name>
</gene>
<dbReference type="EMBL" id="BAAAVI010000117">
    <property type="protein sequence ID" value="GAA2912391.1"/>
    <property type="molecule type" value="Genomic_DNA"/>
</dbReference>
<accession>A0ABP6IWN9</accession>
<evidence type="ECO:0000256" key="1">
    <source>
        <dbReference type="SAM" id="MobiDB-lite"/>
    </source>
</evidence>
<proteinExistence type="predicted"/>
<evidence type="ECO:0000313" key="3">
    <source>
        <dbReference type="Proteomes" id="UP001500831"/>
    </source>
</evidence>